<keyword evidence="1" id="KW-0812">Transmembrane</keyword>
<evidence type="ECO:0000256" key="1">
    <source>
        <dbReference type="SAM" id="Phobius"/>
    </source>
</evidence>
<accession>A0A6V7TXS8</accession>
<name>A0A6V7TXS8_MELEN</name>
<organism evidence="2 3">
    <name type="scientific">Meloidogyne enterolobii</name>
    <name type="common">Root-knot nematode worm</name>
    <name type="synonym">Meloidogyne mayaguensis</name>
    <dbReference type="NCBI Taxonomy" id="390850"/>
    <lineage>
        <taxon>Eukaryota</taxon>
        <taxon>Metazoa</taxon>
        <taxon>Ecdysozoa</taxon>
        <taxon>Nematoda</taxon>
        <taxon>Chromadorea</taxon>
        <taxon>Rhabditida</taxon>
        <taxon>Tylenchina</taxon>
        <taxon>Tylenchomorpha</taxon>
        <taxon>Tylenchoidea</taxon>
        <taxon>Meloidogynidae</taxon>
        <taxon>Meloidogyninae</taxon>
        <taxon>Meloidogyne</taxon>
    </lineage>
</organism>
<dbReference type="Proteomes" id="UP000580250">
    <property type="component" value="Unassembled WGS sequence"/>
</dbReference>
<gene>
    <name evidence="2" type="ORF">MENT_LOCUS5720</name>
</gene>
<keyword evidence="1" id="KW-1133">Transmembrane helix</keyword>
<comment type="caution">
    <text evidence="2">The sequence shown here is derived from an EMBL/GenBank/DDBJ whole genome shotgun (WGS) entry which is preliminary data.</text>
</comment>
<evidence type="ECO:0000313" key="3">
    <source>
        <dbReference type="Proteomes" id="UP000580250"/>
    </source>
</evidence>
<dbReference type="EMBL" id="CAJEWN010000021">
    <property type="protein sequence ID" value="CAD2138242.1"/>
    <property type="molecule type" value="Genomic_DNA"/>
</dbReference>
<protein>
    <submittedName>
        <fullName evidence="2">Uncharacterized protein</fullName>
    </submittedName>
</protein>
<keyword evidence="1" id="KW-0472">Membrane</keyword>
<evidence type="ECO:0000313" key="2">
    <source>
        <dbReference type="EMBL" id="CAD2138242.1"/>
    </source>
</evidence>
<feature type="transmembrane region" description="Helical" evidence="1">
    <location>
        <begin position="17"/>
        <end position="38"/>
    </location>
</feature>
<sequence>MFLITGIINRISAIINWFFRLWVINFGWLYVLFFNLPIEYVKRFINVRLDWIKFKSNIGGYRMGGKLLMYRDRSISGTN</sequence>
<proteinExistence type="predicted"/>
<dbReference type="AlphaFoldDB" id="A0A6V7TXS8"/>
<reference evidence="2 3" key="1">
    <citation type="submission" date="2020-08" db="EMBL/GenBank/DDBJ databases">
        <authorList>
            <person name="Koutsovoulos G."/>
            <person name="Danchin GJ E."/>
        </authorList>
    </citation>
    <scope>NUCLEOTIDE SEQUENCE [LARGE SCALE GENOMIC DNA]</scope>
</reference>